<feature type="coiled-coil region" evidence="1">
    <location>
        <begin position="504"/>
        <end position="538"/>
    </location>
</feature>
<dbReference type="OMA" id="RNLKHKF"/>
<dbReference type="InterPro" id="IPR042481">
    <property type="entry name" value="CCDC57"/>
</dbReference>
<feature type="coiled-coil region" evidence="1">
    <location>
        <begin position="573"/>
        <end position="607"/>
    </location>
</feature>
<proteinExistence type="predicted"/>
<feature type="coiled-coil region" evidence="1">
    <location>
        <begin position="386"/>
        <end position="420"/>
    </location>
</feature>
<feature type="region of interest" description="Disordered" evidence="2">
    <location>
        <begin position="542"/>
        <end position="569"/>
    </location>
</feature>
<feature type="coiled-coil region" evidence="1">
    <location>
        <begin position="219"/>
        <end position="335"/>
    </location>
</feature>
<dbReference type="GO" id="GO:0005814">
    <property type="term" value="C:centriole"/>
    <property type="evidence" value="ECO:0007669"/>
    <property type="project" value="TreeGrafter"/>
</dbReference>
<evidence type="ECO:0000313" key="4">
    <source>
        <dbReference type="RefSeq" id="XP_022084931.1"/>
    </source>
</evidence>
<dbReference type="RefSeq" id="XP_022084931.1">
    <property type="nucleotide sequence ID" value="XM_022229239.1"/>
</dbReference>
<evidence type="ECO:0000256" key="1">
    <source>
        <dbReference type="SAM" id="Coils"/>
    </source>
</evidence>
<dbReference type="GO" id="GO:0007099">
    <property type="term" value="P:centriole replication"/>
    <property type="evidence" value="ECO:0007669"/>
    <property type="project" value="TreeGrafter"/>
</dbReference>
<dbReference type="KEGG" id="aplc:110976176"/>
<dbReference type="GO" id="GO:0060271">
    <property type="term" value="P:cilium assembly"/>
    <property type="evidence" value="ECO:0007669"/>
    <property type="project" value="TreeGrafter"/>
</dbReference>
<dbReference type="Proteomes" id="UP000694845">
    <property type="component" value="Unplaced"/>
</dbReference>
<dbReference type="OrthoDB" id="568502at2759"/>
<feature type="region of interest" description="Disordered" evidence="2">
    <location>
        <begin position="886"/>
        <end position="950"/>
    </location>
</feature>
<dbReference type="GO" id="GO:0007020">
    <property type="term" value="P:microtubule nucleation"/>
    <property type="evidence" value="ECO:0007669"/>
    <property type="project" value="TreeGrafter"/>
</dbReference>
<dbReference type="RefSeq" id="XP_022084932.1">
    <property type="nucleotide sequence ID" value="XM_022229240.1"/>
</dbReference>
<organism evidence="3 5">
    <name type="scientific">Acanthaster planci</name>
    <name type="common">Crown-of-thorns starfish</name>
    <dbReference type="NCBI Taxonomy" id="133434"/>
    <lineage>
        <taxon>Eukaryota</taxon>
        <taxon>Metazoa</taxon>
        <taxon>Echinodermata</taxon>
        <taxon>Eleutherozoa</taxon>
        <taxon>Asterozoa</taxon>
        <taxon>Asteroidea</taxon>
        <taxon>Valvatacea</taxon>
        <taxon>Valvatida</taxon>
        <taxon>Acanthasteridae</taxon>
        <taxon>Acanthaster</taxon>
    </lineage>
</organism>
<evidence type="ECO:0000256" key="2">
    <source>
        <dbReference type="SAM" id="MobiDB-lite"/>
    </source>
</evidence>
<dbReference type="GO" id="GO:0034451">
    <property type="term" value="C:centriolar satellite"/>
    <property type="evidence" value="ECO:0007669"/>
    <property type="project" value="TreeGrafter"/>
</dbReference>
<dbReference type="GeneID" id="110976176"/>
<feature type="coiled-coil region" evidence="1">
    <location>
        <begin position="137"/>
        <end position="171"/>
    </location>
</feature>
<keyword evidence="1" id="KW-0175">Coiled coil</keyword>
<feature type="region of interest" description="Disordered" evidence="2">
    <location>
        <begin position="982"/>
        <end position="1058"/>
    </location>
</feature>
<feature type="coiled-coil region" evidence="1">
    <location>
        <begin position="20"/>
        <end position="47"/>
    </location>
</feature>
<sequence>MADPDTSLRDLAVQKEREWREVQELRVQALEEAVREKDQKLADSQARFQMLKDDFKYNLRLLAERDQELEHYDTVFSELKAAYQAKNAEVSELKICIDELRKTAGREAQAKDDLQRHYQKRIQDRQQEVEKYKLVKDAELEAERGNLSNLKRNLQRQLREVKEELDIQRQELSAGFDEAMRRRENEYRAQLDDMNATVLAHEMKVKLLSKELELVRTANERASSQLGDADSAVHELQKQLKQREWELHDQVSLKDARIAELESQKEMMEQSVNRAMEDFNRKHAELDKYNREKQATVLKLKDSHNEAERQLQDKIRELNAKMEASEAERRREEWSYQDAIKEKDLLVDKLQREVQDVRSHSDTQLANASRDTVNKDLVITGLRETQGKLSAELEQRKQDAERYKKQLSLAAEREANLERSRTQAELDWQRRCEELERQQYSKSEELIQRLTTARDEALATVKEKDREISQREDYIRVLTADRDHAFATLRKHKLQINRDLLPNKEDLDDRSDFASEQLRTLQEQNDMLRAVIHEMREDMERLGETQPAANQSPDSIAAGDGGKNNPPITEDYVKILEKESRDLKLKLRELEEKYEAQREASRGNETNRHIVDQKSDVAMDNSYIRSHVQTLNDTIGALRSEKVTLSAQVKRQQARITHLESNMNQLQKQPYEKQTEIEELQYELTTAARRHASETASLRKRVAELELQLAETRREADEYYKGGLQTNLEATALGNQVSALKMDLISQKPVITGTQPALVHQLQDEIHSLKKQLAAKSQGESELVLRAKLKDAARHISRLATERQQLIQLGNKLRSELARYTGPVQGPKGPGTAGYREGTATAGQLAHDISGKLSNLEKLQYALTKQELQYAHRGMQRDQETTEVIQVQLNSSSSESPPETEQEMQQRGPSQRRSAEPHPSGPTVPAQPSNQSHESPGGSSKESVPLMMSSYGGESLQDVWQILDEGRSPTFMRSPTPQALRYYGTDKFGPVSSIPDQRQHRDTDSDLGIAGTGTSLQARPTQDKNKITRAVGRSQPKRTPQKARQKVRNYNIKDNGTK</sequence>
<feature type="compositionally biased region" description="Polar residues" evidence="2">
    <location>
        <begin position="903"/>
        <end position="912"/>
    </location>
</feature>
<keyword evidence="3" id="KW-1185">Reference proteome</keyword>
<dbReference type="PANTHER" id="PTHR46725">
    <property type="entry name" value="COILED-COIL DOMAIN-CONTAINING PROTEIN 57"/>
    <property type="match status" value="1"/>
</dbReference>
<dbReference type="PANTHER" id="PTHR46725:SF1">
    <property type="entry name" value="COILED-COIL DOMAIN-CONTAINING PROTEIN 57"/>
    <property type="match status" value="1"/>
</dbReference>
<evidence type="ECO:0000313" key="5">
    <source>
        <dbReference type="RefSeq" id="XP_022084932.1"/>
    </source>
</evidence>
<protein>
    <submittedName>
        <fullName evidence="4 5">Coiled-coil domain-containing protein 57-like</fullName>
    </submittedName>
</protein>
<reference evidence="4 5" key="1">
    <citation type="submission" date="2025-04" db="UniProtKB">
        <authorList>
            <consortium name="RefSeq"/>
        </authorList>
    </citation>
    <scope>IDENTIFICATION</scope>
</reference>
<evidence type="ECO:0000313" key="3">
    <source>
        <dbReference type="Proteomes" id="UP000694845"/>
    </source>
</evidence>
<feature type="coiled-coil region" evidence="1">
    <location>
        <begin position="649"/>
        <end position="722"/>
    </location>
</feature>
<name>A0A8B7XXE7_ACAPL</name>
<dbReference type="GO" id="GO:0045931">
    <property type="term" value="P:positive regulation of mitotic cell cycle"/>
    <property type="evidence" value="ECO:0007669"/>
    <property type="project" value="TreeGrafter"/>
</dbReference>
<gene>
    <name evidence="4 5" type="primary">LOC110976176</name>
</gene>
<dbReference type="GO" id="GO:0005876">
    <property type="term" value="C:spindle microtubule"/>
    <property type="evidence" value="ECO:0007669"/>
    <property type="project" value="TreeGrafter"/>
</dbReference>
<feature type="compositionally biased region" description="Basic residues" evidence="2">
    <location>
        <begin position="1035"/>
        <end position="1047"/>
    </location>
</feature>
<feature type="compositionally biased region" description="Polar residues" evidence="2">
    <location>
        <begin position="926"/>
        <end position="942"/>
    </location>
</feature>
<dbReference type="AlphaFoldDB" id="A0A8B7XXE7"/>
<accession>A0A8B7XXE7</accession>